<sequence>MIAAMIAAGLFGVGGVLLWPKFYYAPARHAGGGQGALTVAYLVAWMEAETSGGRHRLRESRTVQLRGDLADARAAEETRFLSLVESGLPVDDRDAISRQPRLLQRVLAKLETL</sequence>
<evidence type="ECO:0000313" key="2">
    <source>
        <dbReference type="Proteomes" id="UP001500220"/>
    </source>
</evidence>
<proteinExistence type="predicted"/>
<accession>A0ABN1C7D0</accession>
<evidence type="ECO:0000313" key="1">
    <source>
        <dbReference type="EMBL" id="GAA0512186.1"/>
    </source>
</evidence>
<comment type="caution">
    <text evidence="1">The sequence shown here is derived from an EMBL/GenBank/DDBJ whole genome shotgun (WGS) entry which is preliminary data.</text>
</comment>
<reference evidence="1 2" key="1">
    <citation type="journal article" date="2019" name="Int. J. Syst. Evol. Microbiol.">
        <title>The Global Catalogue of Microorganisms (GCM) 10K type strain sequencing project: providing services to taxonomists for standard genome sequencing and annotation.</title>
        <authorList>
            <consortium name="The Broad Institute Genomics Platform"/>
            <consortium name="The Broad Institute Genome Sequencing Center for Infectious Disease"/>
            <person name="Wu L."/>
            <person name="Ma J."/>
        </authorList>
    </citation>
    <scope>NUCLEOTIDE SEQUENCE [LARGE SCALE GENOMIC DNA]</scope>
    <source>
        <strain evidence="1 2">JCM 10664</strain>
    </source>
</reference>
<dbReference type="RefSeq" id="WP_346072437.1">
    <property type="nucleotide sequence ID" value="NZ_BAAAHC010000005.1"/>
</dbReference>
<organism evidence="1 2">
    <name type="scientific">Saccharopolyspora thermophila</name>
    <dbReference type="NCBI Taxonomy" id="89367"/>
    <lineage>
        <taxon>Bacteria</taxon>
        <taxon>Bacillati</taxon>
        <taxon>Actinomycetota</taxon>
        <taxon>Actinomycetes</taxon>
        <taxon>Pseudonocardiales</taxon>
        <taxon>Pseudonocardiaceae</taxon>
        <taxon>Saccharopolyspora</taxon>
    </lineage>
</organism>
<dbReference type="Proteomes" id="UP001500220">
    <property type="component" value="Unassembled WGS sequence"/>
</dbReference>
<name>A0ABN1C7D0_9PSEU</name>
<keyword evidence="2" id="KW-1185">Reference proteome</keyword>
<protein>
    <submittedName>
        <fullName evidence="1">Uncharacterized protein</fullName>
    </submittedName>
</protein>
<dbReference type="EMBL" id="BAAAHC010000005">
    <property type="protein sequence ID" value="GAA0512186.1"/>
    <property type="molecule type" value="Genomic_DNA"/>
</dbReference>
<gene>
    <name evidence="1" type="ORF">GCM10009545_12750</name>
</gene>